<dbReference type="Pfam" id="PF02744">
    <property type="entry name" value="GalP_UDP_tr_C"/>
    <property type="match status" value="1"/>
</dbReference>
<evidence type="ECO:0000256" key="8">
    <source>
        <dbReference type="ARBA" id="ARBA00023144"/>
    </source>
</evidence>
<name>A0ABS0LS33_9LACT</name>
<keyword evidence="6 10" id="KW-0808">Transferase</keyword>
<dbReference type="InterPro" id="IPR000766">
    <property type="entry name" value="GalP_uridyl_Trfase_II"/>
</dbReference>
<comment type="pathway">
    <text evidence="3 10">Carbohydrate metabolism; galactose metabolism.</text>
</comment>
<keyword evidence="5 10" id="KW-0963">Cytoplasm</keyword>
<evidence type="ECO:0000256" key="7">
    <source>
        <dbReference type="ARBA" id="ARBA00022695"/>
    </source>
</evidence>
<evidence type="ECO:0000256" key="3">
    <source>
        <dbReference type="ARBA" id="ARBA00004947"/>
    </source>
</evidence>
<dbReference type="EMBL" id="JACBXQ010000005">
    <property type="protein sequence ID" value="MBG9986975.1"/>
    <property type="molecule type" value="Genomic_DNA"/>
</dbReference>
<dbReference type="Pfam" id="PF01087">
    <property type="entry name" value="GalP_UDP_transf"/>
    <property type="match status" value="1"/>
</dbReference>
<evidence type="ECO:0000313" key="14">
    <source>
        <dbReference type="Proteomes" id="UP000721415"/>
    </source>
</evidence>
<dbReference type="Proteomes" id="UP000721415">
    <property type="component" value="Unassembled WGS sequence"/>
</dbReference>
<feature type="domain" description="Galactose-1-phosphate uridyl transferase N-terminal" evidence="11">
    <location>
        <begin position="22"/>
        <end position="230"/>
    </location>
</feature>
<evidence type="ECO:0000256" key="4">
    <source>
        <dbReference type="ARBA" id="ARBA00008706"/>
    </source>
</evidence>
<comment type="catalytic activity">
    <reaction evidence="1 10">
        <text>alpha-D-galactose 1-phosphate + UDP-alpha-D-glucose = alpha-D-glucose 1-phosphate + UDP-alpha-D-galactose</text>
        <dbReference type="Rhea" id="RHEA:13989"/>
        <dbReference type="ChEBI" id="CHEBI:58336"/>
        <dbReference type="ChEBI" id="CHEBI:58601"/>
        <dbReference type="ChEBI" id="CHEBI:58885"/>
        <dbReference type="ChEBI" id="CHEBI:66914"/>
        <dbReference type="EC" id="2.7.7.12"/>
    </reaction>
</comment>
<keyword evidence="14" id="KW-1185">Reference proteome</keyword>
<keyword evidence="9 10" id="KW-0119">Carbohydrate metabolism</keyword>
<dbReference type="RefSeq" id="WP_197115890.1">
    <property type="nucleotide sequence ID" value="NZ_JACBXQ010000005.1"/>
</dbReference>
<accession>A0ABS0LS33</accession>
<evidence type="ECO:0000313" key="13">
    <source>
        <dbReference type="EMBL" id="MBG9986975.1"/>
    </source>
</evidence>
<sequence length="496" mass="56784">MNASVDQAITSFIKLAKESQLIEAIDEFYIRNRLLALLERINYEDHGSNDGSLLENMDVMVNYAVEQSIIDGTQSEREQMEAAIMDLITPLPSQVNAKFWALYQEDKAKATDYFYHLSQTNDYIKTRNIAKNIEFKTPSKYGALDITINLSKPEKDPREIAKERQQVQTNYPLCALCMENEGYQGHVKHAARQNHRMIRMAVGEEVYGFQYSPYVYFNEHSIFLNAVHKPMSISRKTFNNLLNIIEIFPHYFVGSNADLPITGGSILAHDHYQGGRYEFAMARAEKLSEFHLKAFPGLIIEHLNWPMSVLRLRHSDKDYLAEAAELILKHWRGYSDESLGIYANTEGDIHNTITPIARFKGQEYELDLVLRNNRTSSEFPDGIFHPHPDVQHIKKENIGLIEVMGLAILPPRLLTELEAVQSFLMGRKEIDEVAAIHQEWALELKEQVSDQEEQAITQVIKQALGQKFERILEDAGVFKLDSAGIAGIHRFIKSLQ</sequence>
<feature type="domain" description="Galactose-1-phosphate uridyl transferase C-terminal" evidence="12">
    <location>
        <begin position="246"/>
        <end position="441"/>
    </location>
</feature>
<dbReference type="PANTHER" id="PTHR39191:SF1">
    <property type="entry name" value="DUF4922 DOMAIN-CONTAINING PROTEIN"/>
    <property type="match status" value="1"/>
</dbReference>
<comment type="caution">
    <text evidence="13">The sequence shown here is derived from an EMBL/GenBank/DDBJ whole genome shotgun (WGS) entry which is preliminary data.</text>
</comment>
<organism evidence="13 14">
    <name type="scientific">Facklamia lactis</name>
    <dbReference type="NCBI Taxonomy" id="2749967"/>
    <lineage>
        <taxon>Bacteria</taxon>
        <taxon>Bacillati</taxon>
        <taxon>Bacillota</taxon>
        <taxon>Bacilli</taxon>
        <taxon>Lactobacillales</taxon>
        <taxon>Aerococcaceae</taxon>
        <taxon>Facklamia</taxon>
    </lineage>
</organism>
<proteinExistence type="inferred from homology"/>
<dbReference type="EC" id="2.7.7.12" evidence="10"/>
<evidence type="ECO:0000256" key="5">
    <source>
        <dbReference type="ARBA" id="ARBA00022490"/>
    </source>
</evidence>
<protein>
    <recommendedName>
        <fullName evidence="10">Galactose-1-phosphate uridylyltransferase</fullName>
        <shortName evidence="10">Gal-1-P uridylyltransferase</shortName>
        <ecNumber evidence="10">2.7.7.12</ecNumber>
    </recommendedName>
    <alternativeName>
        <fullName evidence="10">UDP-glucose--hexose-1-phosphate uridylyltransferase</fullName>
    </alternativeName>
</protein>
<gene>
    <name evidence="10 13" type="primary">galT</name>
    <name evidence="13" type="ORF">HZY91_08755</name>
</gene>
<dbReference type="NCBIfam" id="NF003629">
    <property type="entry name" value="PRK05270.1-2"/>
    <property type="match status" value="1"/>
</dbReference>
<evidence type="ECO:0000256" key="9">
    <source>
        <dbReference type="ARBA" id="ARBA00023277"/>
    </source>
</evidence>
<evidence type="ECO:0000256" key="10">
    <source>
        <dbReference type="HAMAP-Rule" id="MF_00571"/>
    </source>
</evidence>
<evidence type="ECO:0000256" key="2">
    <source>
        <dbReference type="ARBA" id="ARBA00004496"/>
    </source>
</evidence>
<evidence type="ECO:0000256" key="6">
    <source>
        <dbReference type="ARBA" id="ARBA00022679"/>
    </source>
</evidence>
<evidence type="ECO:0000256" key="1">
    <source>
        <dbReference type="ARBA" id="ARBA00001107"/>
    </source>
</evidence>
<comment type="subcellular location">
    <subcellularLocation>
        <location evidence="2 10">Cytoplasm</location>
    </subcellularLocation>
</comment>
<dbReference type="GO" id="GO:0008108">
    <property type="term" value="F:UDP-glucose:hexose-1-phosphate uridylyltransferase activity"/>
    <property type="evidence" value="ECO:0007669"/>
    <property type="project" value="UniProtKB-EC"/>
</dbReference>
<keyword evidence="7 10" id="KW-0548">Nucleotidyltransferase</keyword>
<evidence type="ECO:0000259" key="12">
    <source>
        <dbReference type="Pfam" id="PF02744"/>
    </source>
</evidence>
<dbReference type="PIRSF" id="PIRSF006005">
    <property type="entry name" value="GalT_BS"/>
    <property type="match status" value="1"/>
</dbReference>
<dbReference type="PANTHER" id="PTHR39191">
    <property type="entry name" value="GALACTOSE-1-PHOSPHATE URIDYLYLTRANSFERASE"/>
    <property type="match status" value="1"/>
</dbReference>
<reference evidence="13 14" key="1">
    <citation type="submission" date="2020-07" db="EMBL/GenBank/DDBJ databases">
        <title>Facklamia lactis sp. nov., isolated from raw milk.</title>
        <authorList>
            <person name="Doll E.V."/>
            <person name="Huptas C."/>
            <person name="Staib L."/>
            <person name="Wenning M."/>
            <person name="Scherer S."/>
        </authorList>
    </citation>
    <scope>NUCLEOTIDE SEQUENCE [LARGE SCALE GENOMIC DNA]</scope>
    <source>
        <strain evidence="13 14">DSM 111018</strain>
    </source>
</reference>
<dbReference type="InterPro" id="IPR005850">
    <property type="entry name" value="GalP_Utransf_C"/>
</dbReference>
<dbReference type="NCBIfam" id="TIGR01239">
    <property type="entry name" value="galT_2"/>
    <property type="match status" value="1"/>
</dbReference>
<comment type="similarity">
    <text evidence="4 10">Belongs to the galactose-1-phosphate uridylyltransferase type 2 family.</text>
</comment>
<dbReference type="HAMAP" id="MF_00571">
    <property type="entry name" value="GalP_UDP_trans"/>
    <property type="match status" value="1"/>
</dbReference>
<dbReference type="InterPro" id="IPR005849">
    <property type="entry name" value="GalP_Utransf_N"/>
</dbReference>
<keyword evidence="8 10" id="KW-0299">Galactose metabolism</keyword>
<evidence type="ECO:0000259" key="11">
    <source>
        <dbReference type="Pfam" id="PF01087"/>
    </source>
</evidence>